<dbReference type="Proteomes" id="UP001595665">
    <property type="component" value="Unassembled WGS sequence"/>
</dbReference>
<name>A0ABV7PG10_9BURK</name>
<organism evidence="1 2">
    <name type="scientific">Massilia haematophila</name>
    <dbReference type="NCBI Taxonomy" id="457923"/>
    <lineage>
        <taxon>Bacteria</taxon>
        <taxon>Pseudomonadati</taxon>
        <taxon>Pseudomonadota</taxon>
        <taxon>Betaproteobacteria</taxon>
        <taxon>Burkholderiales</taxon>
        <taxon>Oxalobacteraceae</taxon>
        <taxon>Telluria group</taxon>
        <taxon>Massilia</taxon>
    </lineage>
</organism>
<evidence type="ECO:0000313" key="1">
    <source>
        <dbReference type="EMBL" id="MFC3456827.1"/>
    </source>
</evidence>
<proteinExistence type="predicted"/>
<comment type="caution">
    <text evidence="1">The sequence shown here is derived from an EMBL/GenBank/DDBJ whole genome shotgun (WGS) entry which is preliminary data.</text>
</comment>
<dbReference type="InterPro" id="IPR042099">
    <property type="entry name" value="ANL_N_sf"/>
</dbReference>
<protein>
    <submittedName>
        <fullName evidence="1">Phenylacetate--CoA ligase family protein</fullName>
    </submittedName>
</protein>
<keyword evidence="1" id="KW-0436">Ligase</keyword>
<dbReference type="EMBL" id="JBHRVV010000001">
    <property type="protein sequence ID" value="MFC3456827.1"/>
    <property type="molecule type" value="Genomic_DNA"/>
</dbReference>
<dbReference type="RefSeq" id="WP_379732904.1">
    <property type="nucleotide sequence ID" value="NZ_JBHRVV010000001.1"/>
</dbReference>
<sequence>MKYTLRSVGRELLRGFWGRYLVYPRLAARERSPGLLNAAIARRARRIGVAVDADGTRLRRLDPGAPLLTKGELQRHPERFLRPRSLQTLLRSTIRTSGTSGTPLALVQTLGAVIREEGFVQRQLSWIGYRHGQRRAWIRGDIVCPDRPRDGRYWCHDWFGRILMMSSYHLSNATMGAYIGALERYDPVVIHAYPSSVGALAAWLVANGRRYRGATLRGVFTSSETLEPDVRGAVEAAFGVPVYDWYGQAERVVAIGTCERGNYHVLTDYGGVELLDLDDGSCELVGTTLNNPAMPLSRYRTGDRVIPGSGAPCACGRVFPTVKAVIGRQEQSVILPDGRIVARLDRIFQGHEQSLLEGQVLYRGDGRFLLRVVATEAFGAADEAALIDKFLLRVPGVEVQVERVPAIARGPNGKYEFIAFEM</sequence>
<gene>
    <name evidence="1" type="ORF">ACFOPH_00990</name>
</gene>
<dbReference type="PANTHER" id="PTHR36932:SF1">
    <property type="entry name" value="CAPSULAR POLYSACCHARIDE BIOSYNTHESIS PROTEIN"/>
    <property type="match status" value="1"/>
</dbReference>
<reference evidence="2" key="1">
    <citation type="journal article" date="2019" name="Int. J. Syst. Evol. Microbiol.">
        <title>The Global Catalogue of Microorganisms (GCM) 10K type strain sequencing project: providing services to taxonomists for standard genome sequencing and annotation.</title>
        <authorList>
            <consortium name="The Broad Institute Genomics Platform"/>
            <consortium name="The Broad Institute Genome Sequencing Center for Infectious Disease"/>
            <person name="Wu L."/>
            <person name="Ma J."/>
        </authorList>
    </citation>
    <scope>NUCLEOTIDE SEQUENCE [LARGE SCALE GENOMIC DNA]</scope>
    <source>
        <strain evidence="2">CCM 7480</strain>
    </source>
</reference>
<evidence type="ECO:0000313" key="2">
    <source>
        <dbReference type="Proteomes" id="UP001595665"/>
    </source>
</evidence>
<dbReference type="Gene3D" id="3.40.50.12780">
    <property type="entry name" value="N-terminal domain of ligase-like"/>
    <property type="match status" value="1"/>
</dbReference>
<dbReference type="GO" id="GO:0016874">
    <property type="term" value="F:ligase activity"/>
    <property type="evidence" value="ECO:0007669"/>
    <property type="project" value="UniProtKB-KW"/>
</dbReference>
<dbReference type="InterPro" id="IPR053158">
    <property type="entry name" value="CapK_Type1_Caps_Biosynth"/>
</dbReference>
<dbReference type="PANTHER" id="PTHR36932">
    <property type="entry name" value="CAPSULAR POLYSACCHARIDE BIOSYNTHESIS PROTEIN"/>
    <property type="match status" value="1"/>
</dbReference>
<keyword evidence="2" id="KW-1185">Reference proteome</keyword>
<accession>A0ABV7PG10</accession>
<dbReference type="SUPFAM" id="SSF56801">
    <property type="entry name" value="Acetyl-CoA synthetase-like"/>
    <property type="match status" value="1"/>
</dbReference>